<evidence type="ECO:0000313" key="4">
    <source>
        <dbReference type="Proteomes" id="UP001501057"/>
    </source>
</evidence>
<dbReference type="RefSeq" id="WP_344200900.1">
    <property type="nucleotide sequence ID" value="NZ_BAAAME010000004.1"/>
</dbReference>
<feature type="transmembrane region" description="Helical" evidence="2">
    <location>
        <begin position="12"/>
        <end position="38"/>
    </location>
</feature>
<keyword evidence="2" id="KW-1133">Transmembrane helix</keyword>
<keyword evidence="2" id="KW-0472">Membrane</keyword>
<dbReference type="EMBL" id="BAAAME010000004">
    <property type="protein sequence ID" value="GAA1740050.1"/>
    <property type="molecule type" value="Genomic_DNA"/>
</dbReference>
<comment type="caution">
    <text evidence="3">The sequence shown here is derived from an EMBL/GenBank/DDBJ whole genome shotgun (WGS) entry which is preliminary data.</text>
</comment>
<evidence type="ECO:0000256" key="2">
    <source>
        <dbReference type="SAM" id="Phobius"/>
    </source>
</evidence>
<sequence>MDPVVAPGHEIWAHPVAVLAIPAFVPVVVVIVTVLWVARRDRLAEARELSEAADTEGTDAEVETDAEGTDPDAPSSDLPDVPRRRWRDRMPSVVIVDERGDDHELKPRE</sequence>
<keyword evidence="2" id="KW-0812">Transmembrane</keyword>
<gene>
    <name evidence="3" type="ORF">GCM10009710_20410</name>
</gene>
<feature type="region of interest" description="Disordered" evidence="1">
    <location>
        <begin position="47"/>
        <end position="86"/>
    </location>
</feature>
<keyword evidence="4" id="KW-1185">Reference proteome</keyword>
<organism evidence="3 4">
    <name type="scientific">Aeromicrobium alkaliterrae</name>
    <dbReference type="NCBI Taxonomy" id="302168"/>
    <lineage>
        <taxon>Bacteria</taxon>
        <taxon>Bacillati</taxon>
        <taxon>Actinomycetota</taxon>
        <taxon>Actinomycetes</taxon>
        <taxon>Propionibacteriales</taxon>
        <taxon>Nocardioidaceae</taxon>
        <taxon>Aeromicrobium</taxon>
    </lineage>
</organism>
<proteinExistence type="predicted"/>
<reference evidence="3 4" key="1">
    <citation type="journal article" date="2019" name="Int. J. Syst. Evol. Microbiol.">
        <title>The Global Catalogue of Microorganisms (GCM) 10K type strain sequencing project: providing services to taxonomists for standard genome sequencing and annotation.</title>
        <authorList>
            <consortium name="The Broad Institute Genomics Platform"/>
            <consortium name="The Broad Institute Genome Sequencing Center for Infectious Disease"/>
            <person name="Wu L."/>
            <person name="Ma J."/>
        </authorList>
    </citation>
    <scope>NUCLEOTIDE SEQUENCE [LARGE SCALE GENOMIC DNA]</scope>
    <source>
        <strain evidence="3 4">JCM 13518</strain>
    </source>
</reference>
<name>A0ABN2JV85_9ACTN</name>
<accession>A0ABN2JV85</accession>
<evidence type="ECO:0000256" key="1">
    <source>
        <dbReference type="SAM" id="MobiDB-lite"/>
    </source>
</evidence>
<protein>
    <recommendedName>
        <fullName evidence="5">Transmembrane protein</fullName>
    </recommendedName>
</protein>
<evidence type="ECO:0000313" key="3">
    <source>
        <dbReference type="EMBL" id="GAA1740050.1"/>
    </source>
</evidence>
<feature type="compositionally biased region" description="Acidic residues" evidence="1">
    <location>
        <begin position="51"/>
        <end position="70"/>
    </location>
</feature>
<dbReference type="Proteomes" id="UP001501057">
    <property type="component" value="Unassembled WGS sequence"/>
</dbReference>
<evidence type="ECO:0008006" key="5">
    <source>
        <dbReference type="Google" id="ProtNLM"/>
    </source>
</evidence>